<evidence type="ECO:0000313" key="2">
    <source>
        <dbReference type="Proteomes" id="UP001234297"/>
    </source>
</evidence>
<name>A0ACC2MVL2_PERAE</name>
<evidence type="ECO:0000313" key="1">
    <source>
        <dbReference type="EMBL" id="KAJ8649765.1"/>
    </source>
</evidence>
<comment type="caution">
    <text evidence="1">The sequence shown here is derived from an EMBL/GenBank/DDBJ whole genome shotgun (WGS) entry which is preliminary data.</text>
</comment>
<organism evidence="1 2">
    <name type="scientific">Persea americana</name>
    <name type="common">Avocado</name>
    <dbReference type="NCBI Taxonomy" id="3435"/>
    <lineage>
        <taxon>Eukaryota</taxon>
        <taxon>Viridiplantae</taxon>
        <taxon>Streptophyta</taxon>
        <taxon>Embryophyta</taxon>
        <taxon>Tracheophyta</taxon>
        <taxon>Spermatophyta</taxon>
        <taxon>Magnoliopsida</taxon>
        <taxon>Magnoliidae</taxon>
        <taxon>Laurales</taxon>
        <taxon>Lauraceae</taxon>
        <taxon>Persea</taxon>
    </lineage>
</organism>
<keyword evidence="2" id="KW-1185">Reference proteome</keyword>
<dbReference type="EMBL" id="CM056809">
    <property type="protein sequence ID" value="KAJ8649765.1"/>
    <property type="molecule type" value="Genomic_DNA"/>
</dbReference>
<accession>A0ACC2MVL2</accession>
<proteinExistence type="predicted"/>
<sequence length="70" mass="7882">MRTMGMVWRYGVSGFDFGGGTVMVWDVWAGFWAGAHGMGLGYGRVPWMDFNCLAKEQETEGVVGWLDERE</sequence>
<dbReference type="Proteomes" id="UP001234297">
    <property type="component" value="Chromosome 1"/>
</dbReference>
<gene>
    <name evidence="1" type="ORF">MRB53_002788</name>
</gene>
<protein>
    <submittedName>
        <fullName evidence="1">Uncharacterized protein</fullName>
    </submittedName>
</protein>
<reference evidence="1 2" key="1">
    <citation type="journal article" date="2022" name="Hortic Res">
        <title>A haplotype resolved chromosomal level avocado genome allows analysis of novel avocado genes.</title>
        <authorList>
            <person name="Nath O."/>
            <person name="Fletcher S.J."/>
            <person name="Hayward A."/>
            <person name="Shaw L.M."/>
            <person name="Masouleh A.K."/>
            <person name="Furtado A."/>
            <person name="Henry R.J."/>
            <person name="Mitter N."/>
        </authorList>
    </citation>
    <scope>NUCLEOTIDE SEQUENCE [LARGE SCALE GENOMIC DNA]</scope>
    <source>
        <strain evidence="2">cv. Hass</strain>
    </source>
</reference>